<gene>
    <name evidence="2" type="ORF">M501DRAFT_1011748</name>
</gene>
<feature type="compositionally biased region" description="Polar residues" evidence="1">
    <location>
        <begin position="183"/>
        <end position="222"/>
    </location>
</feature>
<dbReference type="OrthoDB" id="3880384at2759"/>
<keyword evidence="3" id="KW-1185">Reference proteome</keyword>
<sequence length="247" mass="28184">MPTPNLFVAAQTLVSPRKWFKRQTTPKSLRRSEHWFTPVPGTYEYIPGRGWYLTHPDETNDGQRLSNPIPVIYSRVLKRHLLKPDYDDRKLYGLIVEGEKPADIKCKTKNKAEGFFRLDDDVAWVRCWDCNGEFIPGPYELWCFDKRINRFRKMLKGDDPQFQSRRSSRSIESSVRSGDVLTSADNSTIGGAPSQPSTRPSSLRNPSLITASRASTRPSSPVYSRDRDANTAHSDVDVMQEKAATPY</sequence>
<feature type="compositionally biased region" description="Basic and acidic residues" evidence="1">
    <location>
        <begin position="224"/>
        <end position="240"/>
    </location>
</feature>
<feature type="region of interest" description="Disordered" evidence="1">
    <location>
        <begin position="159"/>
        <end position="247"/>
    </location>
</feature>
<protein>
    <submittedName>
        <fullName evidence="2">Uncharacterized protein</fullName>
    </submittedName>
</protein>
<evidence type="ECO:0000313" key="2">
    <source>
        <dbReference type="EMBL" id="KAF2838095.1"/>
    </source>
</evidence>
<dbReference type="AlphaFoldDB" id="A0A9P4VQ95"/>
<evidence type="ECO:0000313" key="3">
    <source>
        <dbReference type="Proteomes" id="UP000799429"/>
    </source>
</evidence>
<dbReference type="EMBL" id="MU006097">
    <property type="protein sequence ID" value="KAF2838095.1"/>
    <property type="molecule type" value="Genomic_DNA"/>
</dbReference>
<organism evidence="2 3">
    <name type="scientific">Patellaria atrata CBS 101060</name>
    <dbReference type="NCBI Taxonomy" id="1346257"/>
    <lineage>
        <taxon>Eukaryota</taxon>
        <taxon>Fungi</taxon>
        <taxon>Dikarya</taxon>
        <taxon>Ascomycota</taxon>
        <taxon>Pezizomycotina</taxon>
        <taxon>Dothideomycetes</taxon>
        <taxon>Dothideomycetes incertae sedis</taxon>
        <taxon>Patellariales</taxon>
        <taxon>Patellariaceae</taxon>
        <taxon>Patellaria</taxon>
    </lineage>
</organism>
<comment type="caution">
    <text evidence="2">The sequence shown here is derived from an EMBL/GenBank/DDBJ whole genome shotgun (WGS) entry which is preliminary data.</text>
</comment>
<reference evidence="2" key="1">
    <citation type="journal article" date="2020" name="Stud. Mycol.">
        <title>101 Dothideomycetes genomes: a test case for predicting lifestyles and emergence of pathogens.</title>
        <authorList>
            <person name="Haridas S."/>
            <person name="Albert R."/>
            <person name="Binder M."/>
            <person name="Bloem J."/>
            <person name="Labutti K."/>
            <person name="Salamov A."/>
            <person name="Andreopoulos B."/>
            <person name="Baker S."/>
            <person name="Barry K."/>
            <person name="Bills G."/>
            <person name="Bluhm B."/>
            <person name="Cannon C."/>
            <person name="Castanera R."/>
            <person name="Culley D."/>
            <person name="Daum C."/>
            <person name="Ezra D."/>
            <person name="Gonzalez J."/>
            <person name="Henrissat B."/>
            <person name="Kuo A."/>
            <person name="Liang C."/>
            <person name="Lipzen A."/>
            <person name="Lutzoni F."/>
            <person name="Magnuson J."/>
            <person name="Mondo S."/>
            <person name="Nolan M."/>
            <person name="Ohm R."/>
            <person name="Pangilinan J."/>
            <person name="Park H.-J."/>
            <person name="Ramirez L."/>
            <person name="Alfaro M."/>
            <person name="Sun H."/>
            <person name="Tritt A."/>
            <person name="Yoshinaga Y."/>
            <person name="Zwiers L.-H."/>
            <person name="Turgeon B."/>
            <person name="Goodwin S."/>
            <person name="Spatafora J."/>
            <person name="Crous P."/>
            <person name="Grigoriev I."/>
        </authorList>
    </citation>
    <scope>NUCLEOTIDE SEQUENCE</scope>
    <source>
        <strain evidence="2">CBS 101060</strain>
    </source>
</reference>
<accession>A0A9P4VQ95</accession>
<proteinExistence type="predicted"/>
<evidence type="ECO:0000256" key="1">
    <source>
        <dbReference type="SAM" id="MobiDB-lite"/>
    </source>
</evidence>
<dbReference type="Proteomes" id="UP000799429">
    <property type="component" value="Unassembled WGS sequence"/>
</dbReference>
<name>A0A9P4VQ95_9PEZI</name>